<dbReference type="Gene3D" id="3.40.50.880">
    <property type="match status" value="1"/>
</dbReference>
<feature type="signal peptide" evidence="1">
    <location>
        <begin position="1"/>
        <end position="24"/>
    </location>
</feature>
<dbReference type="EMBL" id="OKRB01000057">
    <property type="protein sequence ID" value="SPE18353.1"/>
    <property type="molecule type" value="Genomic_DNA"/>
</dbReference>
<dbReference type="PANTHER" id="PTHR40469:SF2">
    <property type="entry name" value="GALACTOSE-BINDING DOMAIN-LIKE SUPERFAMILY PROTEIN"/>
    <property type="match status" value="1"/>
</dbReference>
<organism evidence="3 4">
    <name type="scientific">Candidatus Sulfuritelmatomonas gaucii</name>
    <dbReference type="NCBI Taxonomy" id="2043161"/>
    <lineage>
        <taxon>Bacteria</taxon>
        <taxon>Pseudomonadati</taxon>
        <taxon>Acidobacteriota</taxon>
        <taxon>Terriglobia</taxon>
        <taxon>Terriglobales</taxon>
        <taxon>Acidobacteriaceae</taxon>
        <taxon>Candidatus Sulfuritelmatomonas</taxon>
    </lineage>
</organism>
<evidence type="ECO:0000313" key="4">
    <source>
        <dbReference type="Proteomes" id="UP000239735"/>
    </source>
</evidence>
<dbReference type="InterPro" id="IPR029010">
    <property type="entry name" value="ThuA-like"/>
</dbReference>
<feature type="chain" id="PRO_5015003181" evidence="1">
    <location>
        <begin position="25"/>
        <end position="287"/>
    </location>
</feature>
<evidence type="ECO:0000256" key="1">
    <source>
        <dbReference type="SAM" id="SignalP"/>
    </source>
</evidence>
<accession>A0A2N9L5C5</accession>
<name>A0A2N9L5C5_9BACT</name>
<dbReference type="PANTHER" id="PTHR40469">
    <property type="entry name" value="SECRETED GLYCOSYL HYDROLASE"/>
    <property type="match status" value="1"/>
</dbReference>
<dbReference type="GO" id="GO:0016787">
    <property type="term" value="F:hydrolase activity"/>
    <property type="evidence" value="ECO:0007669"/>
    <property type="project" value="UniProtKB-KW"/>
</dbReference>
<dbReference type="SUPFAM" id="SSF52317">
    <property type="entry name" value="Class I glutamine amidotransferase-like"/>
    <property type="match status" value="1"/>
</dbReference>
<dbReference type="InterPro" id="IPR029062">
    <property type="entry name" value="Class_I_gatase-like"/>
</dbReference>
<dbReference type="AlphaFoldDB" id="A0A2N9L5C5"/>
<evidence type="ECO:0000313" key="3">
    <source>
        <dbReference type="EMBL" id="SPE18353.1"/>
    </source>
</evidence>
<reference evidence="4" key="1">
    <citation type="submission" date="2018-02" db="EMBL/GenBank/DDBJ databases">
        <authorList>
            <person name="Hausmann B."/>
        </authorList>
    </citation>
    <scope>NUCLEOTIDE SEQUENCE [LARGE SCALE GENOMIC DNA]</scope>
    <source>
        <strain evidence="4">Peat soil MAG SbA5</strain>
    </source>
</reference>
<sequence>MTIVRKLVFLLFTLVIFRLSPAFGQTPAAPEPHKHHVLVIAETKGWQHDSIPDAMVAVYEMGNESGLWDTELRTDSDLLTFHDIPMNGKNLAYFDVVVFASTSGEMTLRDDQKKDLLTFVHDMGRGFVGIHGALDTNFDWPEYGKMLGGYFDQHPWGTFNAPIRNEQPDFLIVRHFPANFHKWDEIYQPKDWSRSDVDVLLSLDPTQLDYSQPNVHRADHDFAVAWVKHYGKGRVFYSSLGHTPESWKDPDIRTMYFEAIKWVLGMTDCDIVIHPMPSAQPKGQNSP</sequence>
<dbReference type="Pfam" id="PF06283">
    <property type="entry name" value="ThuA"/>
    <property type="match status" value="1"/>
</dbReference>
<keyword evidence="3" id="KW-0378">Hydrolase</keyword>
<evidence type="ECO:0000259" key="2">
    <source>
        <dbReference type="Pfam" id="PF06283"/>
    </source>
</evidence>
<feature type="domain" description="ThuA-like" evidence="2">
    <location>
        <begin position="37"/>
        <end position="263"/>
    </location>
</feature>
<protein>
    <submittedName>
        <fullName evidence="3">Glycosyl hydrolase (Secreted protein)</fullName>
    </submittedName>
</protein>
<keyword evidence="1" id="KW-0732">Signal</keyword>
<dbReference type="Proteomes" id="UP000239735">
    <property type="component" value="Unassembled WGS sequence"/>
</dbReference>
<gene>
    <name evidence="3" type="ORF">SBA5_150087</name>
</gene>
<proteinExistence type="predicted"/>